<dbReference type="OrthoDB" id="1064732at2759"/>
<gene>
    <name evidence="2" type="ORF">Bca52824_086100</name>
</gene>
<keyword evidence="3" id="KW-1185">Reference proteome</keyword>
<feature type="domain" description="Reverse transcriptase zinc-binding" evidence="1">
    <location>
        <begin position="1"/>
        <end position="50"/>
    </location>
</feature>
<evidence type="ECO:0000259" key="1">
    <source>
        <dbReference type="Pfam" id="PF13966"/>
    </source>
</evidence>
<dbReference type="AlphaFoldDB" id="A0A8X7P8X4"/>
<name>A0A8X7P8X4_BRACI</name>
<dbReference type="Pfam" id="PF13966">
    <property type="entry name" value="zf-RVT"/>
    <property type="match status" value="1"/>
</dbReference>
<comment type="caution">
    <text evidence="2">The sequence shown here is derived from an EMBL/GenBank/DDBJ whole genome shotgun (WGS) entry which is preliminary data.</text>
</comment>
<dbReference type="Proteomes" id="UP000886595">
    <property type="component" value="Unassembled WGS sequence"/>
</dbReference>
<accession>A0A8X7P8X4</accession>
<dbReference type="InterPro" id="IPR026960">
    <property type="entry name" value="RVT-Znf"/>
</dbReference>
<evidence type="ECO:0000313" key="3">
    <source>
        <dbReference type="Proteomes" id="UP000886595"/>
    </source>
</evidence>
<evidence type="ECO:0000313" key="2">
    <source>
        <dbReference type="EMBL" id="KAG2246472.1"/>
    </source>
</evidence>
<protein>
    <recommendedName>
        <fullName evidence="1">Reverse transcriptase zinc-binding domain-containing protein</fullName>
    </recommendedName>
</protein>
<dbReference type="EMBL" id="JAAMPC010000017">
    <property type="protein sequence ID" value="KAG2246472.1"/>
    <property type="molecule type" value="Genomic_DNA"/>
</dbReference>
<sequence>MWVTHQDRLPTRARLATWDPGIDASCLLCDECVETRDHLFLRCSFSEQVWHLVTKPFGDWLSSSDSTCPTTLRRLAAHATIYQLWAERNNRLHNATSATPQRIFKNLDRLIRNSILARKERRKFRGLMQAWLKHA</sequence>
<proteinExistence type="predicted"/>
<organism evidence="2 3">
    <name type="scientific">Brassica carinata</name>
    <name type="common">Ethiopian mustard</name>
    <name type="synonym">Abyssinian cabbage</name>
    <dbReference type="NCBI Taxonomy" id="52824"/>
    <lineage>
        <taxon>Eukaryota</taxon>
        <taxon>Viridiplantae</taxon>
        <taxon>Streptophyta</taxon>
        <taxon>Embryophyta</taxon>
        <taxon>Tracheophyta</taxon>
        <taxon>Spermatophyta</taxon>
        <taxon>Magnoliopsida</taxon>
        <taxon>eudicotyledons</taxon>
        <taxon>Gunneridae</taxon>
        <taxon>Pentapetalae</taxon>
        <taxon>rosids</taxon>
        <taxon>malvids</taxon>
        <taxon>Brassicales</taxon>
        <taxon>Brassicaceae</taxon>
        <taxon>Brassiceae</taxon>
        <taxon>Brassica</taxon>
    </lineage>
</organism>
<reference evidence="2 3" key="1">
    <citation type="submission" date="2020-02" db="EMBL/GenBank/DDBJ databases">
        <authorList>
            <person name="Ma Q."/>
            <person name="Huang Y."/>
            <person name="Song X."/>
            <person name="Pei D."/>
        </authorList>
    </citation>
    <scope>NUCLEOTIDE SEQUENCE [LARGE SCALE GENOMIC DNA]</scope>
    <source>
        <strain evidence="2">Sxm20200214</strain>
        <tissue evidence="2">Leaf</tissue>
    </source>
</reference>